<keyword evidence="6" id="KW-0813">Transport</keyword>
<dbReference type="AlphaFoldDB" id="A0A1I4QYA6"/>
<dbReference type="Proteomes" id="UP000199611">
    <property type="component" value="Unassembled WGS sequence"/>
</dbReference>
<feature type="domain" description="MotA/TolQ/ExbB proton channel" evidence="8">
    <location>
        <begin position="102"/>
        <end position="187"/>
    </location>
</feature>
<keyword evidence="2" id="KW-1003">Cell membrane</keyword>
<feature type="transmembrane region" description="Helical" evidence="7">
    <location>
        <begin position="151"/>
        <end position="171"/>
    </location>
</feature>
<keyword evidence="10" id="KW-1185">Reference proteome</keyword>
<dbReference type="OrthoDB" id="3178152at2"/>
<organism evidence="9 10">
    <name type="scientific">Thermodesulforhabdus norvegica</name>
    <dbReference type="NCBI Taxonomy" id="39841"/>
    <lineage>
        <taxon>Bacteria</taxon>
        <taxon>Pseudomonadati</taxon>
        <taxon>Thermodesulfobacteriota</taxon>
        <taxon>Syntrophobacteria</taxon>
        <taxon>Syntrophobacterales</taxon>
        <taxon>Thermodesulforhabdaceae</taxon>
        <taxon>Thermodesulforhabdus</taxon>
    </lineage>
</organism>
<accession>A0A1I4QYA6</accession>
<keyword evidence="5 7" id="KW-0472">Membrane</keyword>
<evidence type="ECO:0000256" key="7">
    <source>
        <dbReference type="SAM" id="Phobius"/>
    </source>
</evidence>
<evidence type="ECO:0000313" key="9">
    <source>
        <dbReference type="EMBL" id="SFM44673.1"/>
    </source>
</evidence>
<feature type="transmembrane region" description="Helical" evidence="7">
    <location>
        <begin position="115"/>
        <end position="139"/>
    </location>
</feature>
<evidence type="ECO:0000256" key="5">
    <source>
        <dbReference type="ARBA" id="ARBA00023136"/>
    </source>
</evidence>
<protein>
    <submittedName>
        <fullName evidence="9">Biopolymer transport protein ExbB/TolQ</fullName>
    </submittedName>
</protein>
<keyword evidence="4 7" id="KW-1133">Transmembrane helix</keyword>
<reference evidence="9 10" key="1">
    <citation type="submission" date="2016-10" db="EMBL/GenBank/DDBJ databases">
        <authorList>
            <person name="de Groot N.N."/>
        </authorList>
    </citation>
    <scope>NUCLEOTIDE SEQUENCE [LARGE SCALE GENOMIC DNA]</scope>
    <source>
        <strain evidence="9 10">DSM 9990</strain>
    </source>
</reference>
<dbReference type="RefSeq" id="WP_093392894.1">
    <property type="nucleotide sequence ID" value="NZ_FOUU01000001.1"/>
</dbReference>
<evidence type="ECO:0000256" key="1">
    <source>
        <dbReference type="ARBA" id="ARBA00004651"/>
    </source>
</evidence>
<comment type="similarity">
    <text evidence="6">Belongs to the exbB/tolQ family.</text>
</comment>
<dbReference type="GO" id="GO:0017038">
    <property type="term" value="P:protein import"/>
    <property type="evidence" value="ECO:0007669"/>
    <property type="project" value="TreeGrafter"/>
</dbReference>
<evidence type="ECO:0000256" key="6">
    <source>
        <dbReference type="RuleBase" id="RU004057"/>
    </source>
</evidence>
<gene>
    <name evidence="9" type="ORF">SAMN05660836_00276</name>
</gene>
<name>A0A1I4QYA6_9BACT</name>
<dbReference type="PANTHER" id="PTHR30625:SF3">
    <property type="entry name" value="TOL-PAL SYSTEM PROTEIN TOLQ"/>
    <property type="match status" value="1"/>
</dbReference>
<evidence type="ECO:0000259" key="8">
    <source>
        <dbReference type="Pfam" id="PF01618"/>
    </source>
</evidence>
<evidence type="ECO:0000313" key="10">
    <source>
        <dbReference type="Proteomes" id="UP000199611"/>
    </source>
</evidence>
<dbReference type="InterPro" id="IPR050790">
    <property type="entry name" value="ExbB/TolQ_transport"/>
</dbReference>
<dbReference type="EMBL" id="FOUU01000001">
    <property type="protein sequence ID" value="SFM44673.1"/>
    <property type="molecule type" value="Genomic_DNA"/>
</dbReference>
<evidence type="ECO:0000256" key="3">
    <source>
        <dbReference type="ARBA" id="ARBA00022692"/>
    </source>
</evidence>
<dbReference type="GO" id="GO:0005886">
    <property type="term" value="C:plasma membrane"/>
    <property type="evidence" value="ECO:0007669"/>
    <property type="project" value="UniProtKB-SubCell"/>
</dbReference>
<feature type="transmembrane region" description="Helical" evidence="7">
    <location>
        <begin position="20"/>
        <end position="43"/>
    </location>
</feature>
<evidence type="ECO:0000256" key="4">
    <source>
        <dbReference type="ARBA" id="ARBA00022989"/>
    </source>
</evidence>
<keyword evidence="6" id="KW-0653">Protein transport</keyword>
<evidence type="ECO:0000256" key="2">
    <source>
        <dbReference type="ARBA" id="ARBA00022475"/>
    </source>
</evidence>
<dbReference type="PANTHER" id="PTHR30625">
    <property type="entry name" value="PROTEIN TOLQ"/>
    <property type="match status" value="1"/>
</dbReference>
<proteinExistence type="inferred from homology"/>
<sequence>MNFLGAFLTSFIYLVSSTLLYPVLLLLSILTLWSCAQCGAFLGEWIARRRFQKTIEIDDGNRRITLFLRSSRVAAFYESLRQIQVRRDSAGDPHTAYLLVSAEEEARSSLDWLRLVVRTGPMLGLMGTLIPMGTGLAALSRGDIGRLSSDLVIAFTTTVVGLAQGGLAYWIHTIRRRWIEADCLQMEYLAELITGKHDEERDTVDEAELFEKHEVTAPVRSRS</sequence>
<dbReference type="InterPro" id="IPR002898">
    <property type="entry name" value="MotA_ExbB_proton_chnl"/>
</dbReference>
<comment type="subcellular location">
    <subcellularLocation>
        <location evidence="1">Cell membrane</location>
        <topology evidence="1">Multi-pass membrane protein</topology>
    </subcellularLocation>
    <subcellularLocation>
        <location evidence="6">Membrane</location>
        <topology evidence="6">Multi-pass membrane protein</topology>
    </subcellularLocation>
</comment>
<keyword evidence="3 7" id="KW-0812">Transmembrane</keyword>
<dbReference type="STRING" id="39841.SAMN05660836_00276"/>
<dbReference type="Pfam" id="PF01618">
    <property type="entry name" value="MotA_ExbB"/>
    <property type="match status" value="1"/>
</dbReference>